<dbReference type="EMBL" id="JACGWJ010000017">
    <property type="protein sequence ID" value="KAL0356464.1"/>
    <property type="molecule type" value="Genomic_DNA"/>
</dbReference>
<accession>A0AAW2PJW6</accession>
<name>A0AAW2PJW6_SESRA</name>
<reference evidence="3" key="2">
    <citation type="journal article" date="2024" name="Plant">
        <title>Genomic evolution and insights into agronomic trait innovations of Sesamum species.</title>
        <authorList>
            <person name="Miao H."/>
            <person name="Wang L."/>
            <person name="Qu L."/>
            <person name="Liu H."/>
            <person name="Sun Y."/>
            <person name="Le M."/>
            <person name="Wang Q."/>
            <person name="Wei S."/>
            <person name="Zheng Y."/>
            <person name="Lin W."/>
            <person name="Duan Y."/>
            <person name="Cao H."/>
            <person name="Xiong S."/>
            <person name="Wang X."/>
            <person name="Wei L."/>
            <person name="Li C."/>
            <person name="Ma Q."/>
            <person name="Ju M."/>
            <person name="Zhao R."/>
            <person name="Li G."/>
            <person name="Mu C."/>
            <person name="Tian Q."/>
            <person name="Mei H."/>
            <person name="Zhang T."/>
            <person name="Gao T."/>
            <person name="Zhang H."/>
        </authorList>
    </citation>
    <scope>NUCLEOTIDE SEQUENCE</scope>
    <source>
        <strain evidence="3">G02</strain>
    </source>
</reference>
<evidence type="ECO:0000256" key="2">
    <source>
        <dbReference type="SAM" id="MobiDB-lite"/>
    </source>
</evidence>
<gene>
    <name evidence="3" type="ORF">Sradi_4093300</name>
</gene>
<keyword evidence="1" id="KW-0175">Coiled coil</keyword>
<feature type="coiled-coil region" evidence="1">
    <location>
        <begin position="24"/>
        <end position="65"/>
    </location>
</feature>
<feature type="region of interest" description="Disordered" evidence="2">
    <location>
        <begin position="78"/>
        <end position="97"/>
    </location>
</feature>
<reference evidence="3" key="1">
    <citation type="submission" date="2020-06" db="EMBL/GenBank/DDBJ databases">
        <authorList>
            <person name="Li T."/>
            <person name="Hu X."/>
            <person name="Zhang T."/>
            <person name="Song X."/>
            <person name="Zhang H."/>
            <person name="Dai N."/>
            <person name="Sheng W."/>
            <person name="Hou X."/>
            <person name="Wei L."/>
        </authorList>
    </citation>
    <scope>NUCLEOTIDE SEQUENCE</scope>
    <source>
        <strain evidence="3">G02</strain>
        <tissue evidence="3">Leaf</tissue>
    </source>
</reference>
<organism evidence="3">
    <name type="scientific">Sesamum radiatum</name>
    <name type="common">Black benniseed</name>
    <dbReference type="NCBI Taxonomy" id="300843"/>
    <lineage>
        <taxon>Eukaryota</taxon>
        <taxon>Viridiplantae</taxon>
        <taxon>Streptophyta</taxon>
        <taxon>Embryophyta</taxon>
        <taxon>Tracheophyta</taxon>
        <taxon>Spermatophyta</taxon>
        <taxon>Magnoliopsida</taxon>
        <taxon>eudicotyledons</taxon>
        <taxon>Gunneridae</taxon>
        <taxon>Pentapetalae</taxon>
        <taxon>asterids</taxon>
        <taxon>lamiids</taxon>
        <taxon>Lamiales</taxon>
        <taxon>Pedaliaceae</taxon>
        <taxon>Sesamum</taxon>
    </lineage>
</organism>
<sequence length="97" mass="11321">MAVCETLFSRYQGVPTMVSADTPSKKMEENVKRLEKENAQLREAKKETTTHRAQMEKELKCLTKESLEHDKALQREMEKAVHDYPNSEEGKDFLRAY</sequence>
<comment type="caution">
    <text evidence="3">The sequence shown here is derived from an EMBL/GenBank/DDBJ whole genome shotgun (WGS) entry which is preliminary data.</text>
</comment>
<dbReference type="AlphaFoldDB" id="A0AAW2PJW6"/>
<feature type="compositionally biased region" description="Basic and acidic residues" evidence="2">
    <location>
        <begin position="88"/>
        <end position="97"/>
    </location>
</feature>
<evidence type="ECO:0000313" key="3">
    <source>
        <dbReference type="EMBL" id="KAL0356464.1"/>
    </source>
</evidence>
<proteinExistence type="predicted"/>
<protein>
    <submittedName>
        <fullName evidence="3">Uncharacterized protein</fullName>
    </submittedName>
</protein>
<evidence type="ECO:0000256" key="1">
    <source>
        <dbReference type="SAM" id="Coils"/>
    </source>
</evidence>